<dbReference type="Proteomes" id="UP000550609">
    <property type="component" value="Unassembled WGS sequence"/>
</dbReference>
<evidence type="ECO:0000256" key="1">
    <source>
        <dbReference type="ARBA" id="ARBA00006739"/>
    </source>
</evidence>
<dbReference type="Gene3D" id="3.90.550.10">
    <property type="entry name" value="Spore Coat Polysaccharide Biosynthesis Protein SpsA, Chain A"/>
    <property type="match status" value="1"/>
</dbReference>
<dbReference type="AlphaFoldDB" id="A0A7W3YT55"/>
<keyword evidence="2" id="KW-0328">Glycosyltransferase</keyword>
<dbReference type="PANTHER" id="PTHR43685">
    <property type="entry name" value="GLYCOSYLTRANSFERASE"/>
    <property type="match status" value="1"/>
</dbReference>
<dbReference type="GO" id="GO:0016757">
    <property type="term" value="F:glycosyltransferase activity"/>
    <property type="evidence" value="ECO:0007669"/>
    <property type="project" value="UniProtKB-KW"/>
</dbReference>
<dbReference type="InterPro" id="IPR029044">
    <property type="entry name" value="Nucleotide-diphossugar_trans"/>
</dbReference>
<evidence type="ECO:0000313" key="5">
    <source>
        <dbReference type="EMBL" id="MBB1115636.1"/>
    </source>
</evidence>
<sequence>MTTPADERASMAVLYVGDSITEEAFALAHPGVTFLAWPQARYERVDAQGRIYPACPDFDHSYLHWESVHVFQGLMELERKFGALDYIEFVDWGAQAFASTQEKLLGNAFSDTTLAVRLHTTDSILADFEPRAPSVHGFSLHDLERKALADCDLIVGQVASVAEAFRVFYGFEPAQWEARLHLHAPPVLLDTIKPAVASVSITNSTPLLFTSKLQDIKRPDVFIRGCVQFMRAWPAYQGQLVFLAHSFDATYQAQIRRLIPDDLKSRVVFAQGVTGAMRESRIAQSVCIFPSPWESFCLAAYEASLSGAVCVLNAANPAFGAGTPWHDGHNCITFDGSAEDLGRALVRLFANTPTGLVPVTLPTDLPPWSDLRTQRPLEKADTPAALSVVVLNRDSGGALLETVHSILASSAAVDRLVVVDDASSDPRDRAALRQLEADARLRLCLLEVPVGDSVARNIGLAEVQTPLVAFIRSGDHVLPDYLAAGVRALSRQSDHDVVVGQTAVAPGGLATTGADGGVSQCRVYYGEARLAGVYENRLAPETFLIRTAVARRHAFDPVMPALAVWEMLLRACHDGTRFIVSSSVAILQPAAVPCDPAQAGALEAAGYRLMQRKRMVLGKMSIPAYILAGRASVSNGMVSVGADPHAARQLQELLDSETVRYALALARLLQRRVPWLLQAGKRFASHLKPLYRRLAR</sequence>
<accession>A0A7W3YT55</accession>
<dbReference type="SUPFAM" id="SSF53448">
    <property type="entry name" value="Nucleotide-diphospho-sugar transferases"/>
    <property type="match status" value="1"/>
</dbReference>
<feature type="domain" description="Glycosyltransferase 2-like" evidence="4">
    <location>
        <begin position="387"/>
        <end position="508"/>
    </location>
</feature>
<name>A0A7W3YT55_9GAMM</name>
<dbReference type="InterPro" id="IPR050834">
    <property type="entry name" value="Glycosyltransf_2"/>
</dbReference>
<gene>
    <name evidence="5" type="ORF">H4O09_00960</name>
</gene>
<dbReference type="Pfam" id="PF00535">
    <property type="entry name" value="Glycos_transf_2"/>
    <property type="match status" value="1"/>
</dbReference>
<comment type="caution">
    <text evidence="5">The sequence shown here is derived from an EMBL/GenBank/DDBJ whole genome shotgun (WGS) entry which is preliminary data.</text>
</comment>
<comment type="similarity">
    <text evidence="1">Belongs to the glycosyltransferase 2 family.</text>
</comment>
<dbReference type="PANTHER" id="PTHR43685:SF5">
    <property type="entry name" value="GLYCOSYLTRANSFERASE EPSE-RELATED"/>
    <property type="match status" value="1"/>
</dbReference>
<evidence type="ECO:0000256" key="2">
    <source>
        <dbReference type="ARBA" id="ARBA00022676"/>
    </source>
</evidence>
<proteinExistence type="inferred from homology"/>
<dbReference type="SUPFAM" id="SSF53756">
    <property type="entry name" value="UDP-Glycosyltransferase/glycogen phosphorylase"/>
    <property type="match status" value="1"/>
</dbReference>
<organism evidence="5 6">
    <name type="scientific">Stenotrophomonas koreensis</name>
    <dbReference type="NCBI Taxonomy" id="266128"/>
    <lineage>
        <taxon>Bacteria</taxon>
        <taxon>Pseudomonadati</taxon>
        <taxon>Pseudomonadota</taxon>
        <taxon>Gammaproteobacteria</taxon>
        <taxon>Lysobacterales</taxon>
        <taxon>Lysobacteraceae</taxon>
        <taxon>Stenotrophomonas</taxon>
    </lineage>
</organism>
<protein>
    <submittedName>
        <fullName evidence="5">Glycosyltransferase</fullName>
    </submittedName>
</protein>
<evidence type="ECO:0000313" key="6">
    <source>
        <dbReference type="Proteomes" id="UP000550609"/>
    </source>
</evidence>
<evidence type="ECO:0000256" key="3">
    <source>
        <dbReference type="ARBA" id="ARBA00022679"/>
    </source>
</evidence>
<evidence type="ECO:0000259" key="4">
    <source>
        <dbReference type="Pfam" id="PF00535"/>
    </source>
</evidence>
<dbReference type="EMBL" id="JACIUV010000001">
    <property type="protein sequence ID" value="MBB1115636.1"/>
    <property type="molecule type" value="Genomic_DNA"/>
</dbReference>
<reference evidence="5 6" key="1">
    <citation type="submission" date="2020-08" db="EMBL/GenBank/DDBJ databases">
        <title>Stenotrophomonas sp. W1S232.</title>
        <authorList>
            <person name="Deng Y."/>
        </authorList>
    </citation>
    <scope>NUCLEOTIDE SEQUENCE [LARGE SCALE GENOMIC DNA]</scope>
    <source>
        <strain evidence="5 6">W1S232</strain>
    </source>
</reference>
<dbReference type="CDD" id="cd00761">
    <property type="entry name" value="Glyco_tranf_GTA_type"/>
    <property type="match status" value="1"/>
</dbReference>
<dbReference type="InterPro" id="IPR001173">
    <property type="entry name" value="Glyco_trans_2-like"/>
</dbReference>
<dbReference type="Gene3D" id="3.40.50.2000">
    <property type="entry name" value="Glycogen Phosphorylase B"/>
    <property type="match status" value="1"/>
</dbReference>
<dbReference type="RefSeq" id="WP_182621087.1">
    <property type="nucleotide sequence ID" value="NZ_JACIUV010000001.1"/>
</dbReference>
<keyword evidence="3" id="KW-0808">Transferase</keyword>